<feature type="chain" id="PRO_5017659216" description="Sensor of ECF-type sigma factor" evidence="1">
    <location>
        <begin position="24"/>
        <end position="150"/>
    </location>
</feature>
<name>A0A3D8LEJ4_9BACT</name>
<comment type="caution">
    <text evidence="2">The sequence shown here is derived from an EMBL/GenBank/DDBJ whole genome shotgun (WGS) entry which is preliminary data.</text>
</comment>
<keyword evidence="1" id="KW-0732">Signal</keyword>
<keyword evidence="3" id="KW-1185">Reference proteome</keyword>
<evidence type="ECO:0008006" key="4">
    <source>
        <dbReference type="Google" id="ProtNLM"/>
    </source>
</evidence>
<gene>
    <name evidence="2" type="ORF">DXT99_07765</name>
</gene>
<dbReference type="Proteomes" id="UP000256708">
    <property type="component" value="Unassembled WGS sequence"/>
</dbReference>
<accession>A0A3D8LEJ4</accession>
<dbReference type="RefSeq" id="WP_115564951.1">
    <property type="nucleotide sequence ID" value="NZ_QRGR01000007.1"/>
</dbReference>
<evidence type="ECO:0000313" key="2">
    <source>
        <dbReference type="EMBL" id="RDV15879.1"/>
    </source>
</evidence>
<dbReference type="OrthoDB" id="675330at2"/>
<evidence type="ECO:0000313" key="3">
    <source>
        <dbReference type="Proteomes" id="UP000256708"/>
    </source>
</evidence>
<evidence type="ECO:0000256" key="1">
    <source>
        <dbReference type="SAM" id="SignalP"/>
    </source>
</evidence>
<organism evidence="2 3">
    <name type="scientific">Pontibacter diazotrophicus</name>
    <dbReference type="NCBI Taxonomy" id="1400979"/>
    <lineage>
        <taxon>Bacteria</taxon>
        <taxon>Pseudomonadati</taxon>
        <taxon>Bacteroidota</taxon>
        <taxon>Cytophagia</taxon>
        <taxon>Cytophagales</taxon>
        <taxon>Hymenobacteraceae</taxon>
        <taxon>Pontibacter</taxon>
    </lineage>
</organism>
<protein>
    <recommendedName>
        <fullName evidence="4">Sensor of ECF-type sigma factor</fullName>
    </recommendedName>
</protein>
<feature type="signal peptide" evidence="1">
    <location>
        <begin position="1"/>
        <end position="23"/>
    </location>
</feature>
<dbReference type="AlphaFoldDB" id="A0A3D8LEJ4"/>
<reference evidence="3" key="1">
    <citation type="submission" date="2018-08" db="EMBL/GenBank/DDBJ databases">
        <authorList>
            <person name="Liu Z.-W."/>
            <person name="Du Z.-J."/>
        </authorList>
    </citation>
    <scope>NUCLEOTIDE SEQUENCE [LARGE SCALE GENOMIC DNA]</scope>
    <source>
        <strain evidence="3">H4X</strain>
    </source>
</reference>
<dbReference type="EMBL" id="QRGR01000007">
    <property type="protein sequence ID" value="RDV15879.1"/>
    <property type="molecule type" value="Genomic_DNA"/>
</dbReference>
<sequence length="150" mass="17816">MKHYTVLVLLFCAFTLSGTTAFAQDKSRHERRENVEAAKIAFLTDKMGLSAEQSQKFWPIYNEHEKKRRELVKGYRIDFRQDVDVLPDQEVQARINKIFDLKEKELALDKEYAGKYQKVISAKQLVKLYRGEREFTKLLLKRLDHKHQNQ</sequence>
<proteinExistence type="predicted"/>